<evidence type="ECO:0000313" key="2">
    <source>
        <dbReference type="EMBL" id="GMI14129.1"/>
    </source>
</evidence>
<evidence type="ECO:0000313" key="3">
    <source>
        <dbReference type="Proteomes" id="UP001165122"/>
    </source>
</evidence>
<feature type="region of interest" description="Disordered" evidence="1">
    <location>
        <begin position="1"/>
        <end position="113"/>
    </location>
</feature>
<accession>A0A9W7FLB1</accession>
<reference evidence="3" key="1">
    <citation type="journal article" date="2023" name="Commun. Biol.">
        <title>Genome analysis of Parmales, the sister group of diatoms, reveals the evolutionary specialization of diatoms from phago-mixotrophs to photoautotrophs.</title>
        <authorList>
            <person name="Ban H."/>
            <person name="Sato S."/>
            <person name="Yoshikawa S."/>
            <person name="Yamada K."/>
            <person name="Nakamura Y."/>
            <person name="Ichinomiya M."/>
            <person name="Sato N."/>
            <person name="Blanc-Mathieu R."/>
            <person name="Endo H."/>
            <person name="Kuwata A."/>
            <person name="Ogata H."/>
        </authorList>
    </citation>
    <scope>NUCLEOTIDE SEQUENCE [LARGE SCALE GENOMIC DNA]</scope>
    <source>
        <strain evidence="3">NIES 3700</strain>
    </source>
</reference>
<dbReference type="Proteomes" id="UP001165122">
    <property type="component" value="Unassembled WGS sequence"/>
</dbReference>
<name>A0A9W7FLB1_9STRA</name>
<dbReference type="OrthoDB" id="73831at2759"/>
<keyword evidence="3" id="KW-1185">Reference proteome</keyword>
<dbReference type="EMBL" id="BRXW01000208">
    <property type="protein sequence ID" value="GMI14129.1"/>
    <property type="molecule type" value="Genomic_DNA"/>
</dbReference>
<comment type="caution">
    <text evidence="2">The sequence shown here is derived from an EMBL/GenBank/DDBJ whole genome shotgun (WGS) entry which is preliminary data.</text>
</comment>
<organism evidence="2 3">
    <name type="scientific">Triparma laevis f. longispina</name>
    <dbReference type="NCBI Taxonomy" id="1714387"/>
    <lineage>
        <taxon>Eukaryota</taxon>
        <taxon>Sar</taxon>
        <taxon>Stramenopiles</taxon>
        <taxon>Ochrophyta</taxon>
        <taxon>Bolidophyceae</taxon>
        <taxon>Parmales</taxon>
        <taxon>Triparmaceae</taxon>
        <taxon>Triparma</taxon>
    </lineage>
</organism>
<sequence>MSSPTKLAFAKAADAKINPPKSSGVGMASTTPTNKAALNKSKLVKGAKKIGNAVAGKKKQLKKGVGGKVKATSPKTKKAGKEEGGDGTLTKKNARGMGDEGGQDGQDVGEPKTDILPQPKAPPELAAAPKVKGKVKIRYNHYCEEMEIEATEGKCDGTINVAKIVDLLALDFAFPGNFIAHLNTSARLERLDRLWNPKNEAGTITGLQIGKDYFCDIEEDKIAEANVVRTAYKGLESGETSMIGGKREEGCSCLFGNPCMEAYTCKNWSKREEIAKANGWKGYS</sequence>
<gene>
    <name evidence="2" type="ORF">TrLO_g5403</name>
</gene>
<proteinExistence type="predicted"/>
<dbReference type="AlphaFoldDB" id="A0A9W7FLB1"/>
<evidence type="ECO:0000256" key="1">
    <source>
        <dbReference type="SAM" id="MobiDB-lite"/>
    </source>
</evidence>
<protein>
    <submittedName>
        <fullName evidence="2">Uncharacterized protein</fullName>
    </submittedName>
</protein>